<name>A0A401P5X4_SCYTO</name>
<dbReference type="Proteomes" id="UP000288216">
    <property type="component" value="Unassembled WGS sequence"/>
</dbReference>
<keyword evidence="3" id="KW-0540">Nuclease</keyword>
<keyword evidence="6" id="KW-0695">RNA-directed DNA polymerase</keyword>
<comment type="caution">
    <text evidence="8">The sequence shown here is derived from an EMBL/GenBank/DDBJ whole genome shotgun (WGS) entry which is preliminary data.</text>
</comment>
<evidence type="ECO:0000256" key="2">
    <source>
        <dbReference type="ARBA" id="ARBA00022695"/>
    </source>
</evidence>
<keyword evidence="2" id="KW-0548">Nucleotidyltransferase</keyword>
<dbReference type="OrthoDB" id="775972at2759"/>
<evidence type="ECO:0000256" key="4">
    <source>
        <dbReference type="ARBA" id="ARBA00022759"/>
    </source>
</evidence>
<keyword evidence="1" id="KW-0808">Transferase</keyword>
<gene>
    <name evidence="8" type="ORF">scyTo_0000890</name>
</gene>
<evidence type="ECO:0000313" key="9">
    <source>
        <dbReference type="Proteomes" id="UP000288216"/>
    </source>
</evidence>
<dbReference type="STRING" id="75743.A0A401P5X4"/>
<dbReference type="PANTHER" id="PTHR37984:SF8">
    <property type="entry name" value="CCHC-TYPE DOMAIN-CONTAINING PROTEIN"/>
    <property type="match status" value="1"/>
</dbReference>
<dbReference type="GO" id="GO:0016787">
    <property type="term" value="F:hydrolase activity"/>
    <property type="evidence" value="ECO:0007669"/>
    <property type="project" value="UniProtKB-KW"/>
</dbReference>
<evidence type="ECO:0000256" key="5">
    <source>
        <dbReference type="ARBA" id="ARBA00022801"/>
    </source>
</evidence>
<dbReference type="GO" id="GO:0004519">
    <property type="term" value="F:endonuclease activity"/>
    <property type="evidence" value="ECO:0007669"/>
    <property type="project" value="UniProtKB-KW"/>
</dbReference>
<dbReference type="OMA" id="VYASKAM"/>
<proteinExistence type="predicted"/>
<accession>A0A401P5X4</accession>
<keyword evidence="4" id="KW-0255">Endonuclease</keyword>
<dbReference type="Pfam" id="PF17917">
    <property type="entry name" value="RT_RNaseH"/>
    <property type="match status" value="1"/>
</dbReference>
<evidence type="ECO:0000259" key="7">
    <source>
        <dbReference type="Pfam" id="PF17917"/>
    </source>
</evidence>
<evidence type="ECO:0000256" key="3">
    <source>
        <dbReference type="ARBA" id="ARBA00022722"/>
    </source>
</evidence>
<keyword evidence="5" id="KW-0378">Hydrolase</keyword>
<organism evidence="8 9">
    <name type="scientific">Scyliorhinus torazame</name>
    <name type="common">Cloudy catshark</name>
    <name type="synonym">Catulus torazame</name>
    <dbReference type="NCBI Taxonomy" id="75743"/>
    <lineage>
        <taxon>Eukaryota</taxon>
        <taxon>Metazoa</taxon>
        <taxon>Chordata</taxon>
        <taxon>Craniata</taxon>
        <taxon>Vertebrata</taxon>
        <taxon>Chondrichthyes</taxon>
        <taxon>Elasmobranchii</taxon>
        <taxon>Galeomorphii</taxon>
        <taxon>Galeoidea</taxon>
        <taxon>Carcharhiniformes</taxon>
        <taxon>Scyliorhinidae</taxon>
        <taxon>Scyliorhinus</taxon>
    </lineage>
</organism>
<feature type="domain" description="Reverse transcriptase RNase H-like" evidence="7">
    <location>
        <begin position="21"/>
        <end position="107"/>
    </location>
</feature>
<keyword evidence="9" id="KW-1185">Reference proteome</keyword>
<sequence length="147" mass="15920">MRTLTSGKAAQCQSASQDSVVDASKASLGSVFLQNEAPVVYASKAMTEVQQCYAQTEKEMLVIVFGPEHVHQFVPGKDVGVESDHKSLGAVLKKPLNGAPPRVQRLLLRCRSTGSLKYKPGKDVYIADTLSHADLSITEDEDIEMEA</sequence>
<reference evidence="8 9" key="1">
    <citation type="journal article" date="2018" name="Nat. Ecol. Evol.">
        <title>Shark genomes provide insights into elasmobranch evolution and the origin of vertebrates.</title>
        <authorList>
            <person name="Hara Y"/>
            <person name="Yamaguchi K"/>
            <person name="Onimaru K"/>
            <person name="Kadota M"/>
            <person name="Koyanagi M"/>
            <person name="Keeley SD"/>
            <person name="Tatsumi K"/>
            <person name="Tanaka K"/>
            <person name="Motone F"/>
            <person name="Kageyama Y"/>
            <person name="Nozu R"/>
            <person name="Adachi N"/>
            <person name="Nishimura O"/>
            <person name="Nakagawa R"/>
            <person name="Tanegashima C"/>
            <person name="Kiyatake I"/>
            <person name="Matsumoto R"/>
            <person name="Murakumo K"/>
            <person name="Nishida K"/>
            <person name="Terakita A"/>
            <person name="Kuratani S"/>
            <person name="Sato K"/>
            <person name="Hyodo S Kuraku.S."/>
        </authorList>
    </citation>
    <scope>NUCLEOTIDE SEQUENCE [LARGE SCALE GENOMIC DNA]</scope>
</reference>
<dbReference type="InterPro" id="IPR041373">
    <property type="entry name" value="RT_RNaseH"/>
</dbReference>
<dbReference type="InterPro" id="IPR050951">
    <property type="entry name" value="Retrovirus_Pol_polyprotein"/>
</dbReference>
<dbReference type="InterPro" id="IPR043502">
    <property type="entry name" value="DNA/RNA_pol_sf"/>
</dbReference>
<dbReference type="PANTHER" id="PTHR37984">
    <property type="entry name" value="PROTEIN CBG26694"/>
    <property type="match status" value="1"/>
</dbReference>
<dbReference type="SUPFAM" id="SSF56672">
    <property type="entry name" value="DNA/RNA polymerases"/>
    <property type="match status" value="1"/>
</dbReference>
<evidence type="ECO:0000313" key="8">
    <source>
        <dbReference type="EMBL" id="GCB68503.1"/>
    </source>
</evidence>
<dbReference type="GO" id="GO:0003964">
    <property type="term" value="F:RNA-directed DNA polymerase activity"/>
    <property type="evidence" value="ECO:0007669"/>
    <property type="project" value="UniProtKB-KW"/>
</dbReference>
<dbReference type="EMBL" id="BFAA01000184">
    <property type="protein sequence ID" value="GCB68503.1"/>
    <property type="molecule type" value="Genomic_DNA"/>
</dbReference>
<protein>
    <recommendedName>
        <fullName evidence="7">Reverse transcriptase RNase H-like domain-containing protein</fullName>
    </recommendedName>
</protein>
<evidence type="ECO:0000256" key="1">
    <source>
        <dbReference type="ARBA" id="ARBA00022679"/>
    </source>
</evidence>
<dbReference type="AlphaFoldDB" id="A0A401P5X4"/>
<evidence type="ECO:0000256" key="6">
    <source>
        <dbReference type="ARBA" id="ARBA00022918"/>
    </source>
</evidence>